<organism evidence="3 4">
    <name type="scientific">Enhydrobacter aerosaccus</name>
    <dbReference type="NCBI Taxonomy" id="225324"/>
    <lineage>
        <taxon>Bacteria</taxon>
        <taxon>Pseudomonadati</taxon>
        <taxon>Pseudomonadota</taxon>
        <taxon>Alphaproteobacteria</taxon>
        <taxon>Hyphomicrobiales</taxon>
        <taxon>Enhydrobacter</taxon>
    </lineage>
</organism>
<dbReference type="EMBL" id="FUWJ01000002">
    <property type="protein sequence ID" value="SJZ83654.1"/>
    <property type="molecule type" value="Genomic_DNA"/>
</dbReference>
<gene>
    <name evidence="3" type="ORF">SAMN02745126_02497</name>
</gene>
<proteinExistence type="predicted"/>
<feature type="region of interest" description="Disordered" evidence="1">
    <location>
        <begin position="24"/>
        <end position="58"/>
    </location>
</feature>
<name>A0A1T4NWJ6_9HYPH</name>
<dbReference type="AlphaFoldDB" id="A0A1T4NWJ6"/>
<reference evidence="4" key="1">
    <citation type="submission" date="2017-02" db="EMBL/GenBank/DDBJ databases">
        <authorList>
            <person name="Varghese N."/>
            <person name="Submissions S."/>
        </authorList>
    </citation>
    <scope>NUCLEOTIDE SEQUENCE [LARGE SCALE GENOMIC DNA]</scope>
    <source>
        <strain evidence="4">ATCC 27094</strain>
    </source>
</reference>
<evidence type="ECO:0008006" key="5">
    <source>
        <dbReference type="Google" id="ProtNLM"/>
    </source>
</evidence>
<evidence type="ECO:0000313" key="3">
    <source>
        <dbReference type="EMBL" id="SJZ83654.1"/>
    </source>
</evidence>
<feature type="chain" id="PRO_5012323513" description="Peptidase propeptide and YPEB domain-containing protein" evidence="2">
    <location>
        <begin position="22"/>
        <end position="119"/>
    </location>
</feature>
<dbReference type="STRING" id="225324.SAMN02745126_02497"/>
<feature type="compositionally biased region" description="Polar residues" evidence="1">
    <location>
        <begin position="37"/>
        <end position="54"/>
    </location>
</feature>
<dbReference type="OrthoDB" id="7376531at2"/>
<evidence type="ECO:0000256" key="1">
    <source>
        <dbReference type="SAM" id="MobiDB-lite"/>
    </source>
</evidence>
<keyword evidence="4" id="KW-1185">Reference proteome</keyword>
<dbReference type="Proteomes" id="UP000190092">
    <property type="component" value="Unassembled WGS sequence"/>
</dbReference>
<keyword evidence="2" id="KW-0732">Signal</keyword>
<protein>
    <recommendedName>
        <fullName evidence="5">Peptidase propeptide and YPEB domain-containing protein</fullName>
    </recommendedName>
</protein>
<evidence type="ECO:0000256" key="2">
    <source>
        <dbReference type="SAM" id="SignalP"/>
    </source>
</evidence>
<dbReference type="RefSeq" id="WP_139373856.1">
    <property type="nucleotide sequence ID" value="NZ_FUWJ01000002.1"/>
</dbReference>
<accession>A0A1T4NWJ6</accession>
<sequence length="119" mass="11739">MKTTLTIAAAGILALSGAALAQNAPLKPGATNPPPGTSYSGTGSPALPPSTTGTPRAGAIDSQNQTAGLASARAQIESAGFTDVKGLSQQSDGTWRGRAVKNGVEVAVVLDPAGRVMVQ</sequence>
<feature type="signal peptide" evidence="2">
    <location>
        <begin position="1"/>
        <end position="21"/>
    </location>
</feature>
<evidence type="ECO:0000313" key="4">
    <source>
        <dbReference type="Proteomes" id="UP000190092"/>
    </source>
</evidence>